<protein>
    <submittedName>
        <fullName evidence="2">Glycosyltransferase family 2 protein</fullName>
    </submittedName>
</protein>
<feature type="region of interest" description="Disordered" evidence="1">
    <location>
        <begin position="382"/>
        <end position="402"/>
    </location>
</feature>
<dbReference type="EMBL" id="JACCHP010000012">
    <property type="protein sequence ID" value="MBH5399927.1"/>
    <property type="molecule type" value="Genomic_DNA"/>
</dbReference>
<dbReference type="InterPro" id="IPR029044">
    <property type="entry name" value="Nucleotide-diphossugar_trans"/>
</dbReference>
<evidence type="ECO:0000313" key="3">
    <source>
        <dbReference type="Proteomes" id="UP000807370"/>
    </source>
</evidence>
<keyword evidence="3" id="KW-1185">Reference proteome</keyword>
<evidence type="ECO:0000256" key="1">
    <source>
        <dbReference type="SAM" id="MobiDB-lite"/>
    </source>
</evidence>
<evidence type="ECO:0000313" key="2">
    <source>
        <dbReference type="EMBL" id="MBH5399927.1"/>
    </source>
</evidence>
<dbReference type="RefSeq" id="WP_197961139.1">
    <property type="nucleotide sequence ID" value="NZ_JACCHP010000012.1"/>
</dbReference>
<feature type="compositionally biased region" description="Basic and acidic residues" evidence="1">
    <location>
        <begin position="392"/>
        <end position="402"/>
    </location>
</feature>
<comment type="caution">
    <text evidence="2">The sequence shown here is derived from an EMBL/GenBank/DDBJ whole genome shotgun (WGS) entry which is preliminary data.</text>
</comment>
<sequence>MNVIVTLIRDEQDILEDFVAHHLRMNFDKIIIFDDQSEVKVAKLVEGLPKRLSNRVEVHEIDFDFYRSEKPPAELYDAELYGRMNASKQIYFLNYAIKHLVDPDSWVAFIDADEFIWLPVGDVATLRAEIAANGYCGIILDWLNYGHAFNISPPLHNNVASYIWRASTVHGEGKYFGSIRDLYELSSPHFPQVQPSRQVCDAFYDVRSDLFSARQWTADEIRARPHLKHFMVRDIETFFRKKARGRIATSQSVESDSPYWSDRIRQISISNEIVDPEFAEAIIQDRLAAGLPTDQHQRALDQAKISMANSAHFAAFLDFDWIRKEMPEYKNLSDSSIILTLLRENKLDASVLRFARVPDDFEPETYRKLNKDLEKLNAQQLRNHFAKHGRGEKRTYRDPESP</sequence>
<dbReference type="Proteomes" id="UP000807370">
    <property type="component" value="Unassembled WGS sequence"/>
</dbReference>
<accession>A0ABS0PRX2</accession>
<organism evidence="2 3">
    <name type="scientific">Bradyrhizobium agreste</name>
    <dbReference type="NCBI Taxonomy" id="2751811"/>
    <lineage>
        <taxon>Bacteria</taxon>
        <taxon>Pseudomonadati</taxon>
        <taxon>Pseudomonadota</taxon>
        <taxon>Alphaproteobacteria</taxon>
        <taxon>Hyphomicrobiales</taxon>
        <taxon>Nitrobacteraceae</taxon>
        <taxon>Bradyrhizobium</taxon>
    </lineage>
</organism>
<dbReference type="Pfam" id="PF13704">
    <property type="entry name" value="Glyco_tranf_2_4"/>
    <property type="match status" value="1"/>
</dbReference>
<name>A0ABS0PRX2_9BRAD</name>
<gene>
    <name evidence="2" type="ORF">HZZ13_19350</name>
</gene>
<reference evidence="2 3" key="1">
    <citation type="submission" date="2020-07" db="EMBL/GenBank/DDBJ databases">
        <title>Bradyrhizobium diversity isolated from nodules of indigenous legumes of Western Australia.</title>
        <authorList>
            <person name="Klepa M.S."/>
        </authorList>
    </citation>
    <scope>NUCLEOTIDE SEQUENCE [LARGE SCALE GENOMIC DNA]</scope>
    <source>
        <strain evidence="2 3">CNPSo 4010</strain>
    </source>
</reference>
<dbReference type="SUPFAM" id="SSF53448">
    <property type="entry name" value="Nucleotide-diphospho-sugar transferases"/>
    <property type="match status" value="1"/>
</dbReference>
<proteinExistence type="predicted"/>